<proteinExistence type="predicted"/>
<evidence type="ECO:0000313" key="2">
    <source>
        <dbReference type="EMBL" id="GEK79424.1"/>
    </source>
</evidence>
<organism evidence="2 3">
    <name type="scientific">Agrococcus baldri</name>
    <dbReference type="NCBI Taxonomy" id="153730"/>
    <lineage>
        <taxon>Bacteria</taxon>
        <taxon>Bacillati</taxon>
        <taxon>Actinomycetota</taxon>
        <taxon>Actinomycetes</taxon>
        <taxon>Micrococcales</taxon>
        <taxon>Microbacteriaceae</taxon>
        <taxon>Agrococcus</taxon>
    </lineage>
</organism>
<evidence type="ECO:0000256" key="1">
    <source>
        <dbReference type="SAM" id="Phobius"/>
    </source>
</evidence>
<evidence type="ECO:0000313" key="3">
    <source>
        <dbReference type="Proteomes" id="UP000321749"/>
    </source>
</evidence>
<gene>
    <name evidence="2" type="ORF">ABA31_07750</name>
</gene>
<feature type="transmembrane region" description="Helical" evidence="1">
    <location>
        <begin position="12"/>
        <end position="32"/>
    </location>
</feature>
<protein>
    <recommendedName>
        <fullName evidence="4">Integral membrane protein</fullName>
    </recommendedName>
</protein>
<evidence type="ECO:0008006" key="4">
    <source>
        <dbReference type="Google" id="ProtNLM"/>
    </source>
</evidence>
<dbReference type="AlphaFoldDB" id="A0AA87URC4"/>
<dbReference type="RefSeq" id="WP_146792802.1">
    <property type="nucleotide sequence ID" value="NZ_BJUU01000003.1"/>
</dbReference>
<accession>A0AA87URC4</accession>
<sequence>MSRTAATRVAYRRWFLLDGVVSGLNGVAYLALASMLPNLLGGDAALYVIAGIVLIVVTVGLLVVARAARRPSTLPGLLVIINALWAIGSFAVVVAEPFGLTLVGALWCIAQGAIVLAFAILQLLSLRRDGPAV</sequence>
<keyword evidence="1" id="KW-1133">Transmembrane helix</keyword>
<dbReference type="EMBL" id="BJUU01000003">
    <property type="protein sequence ID" value="GEK79424.1"/>
    <property type="molecule type" value="Genomic_DNA"/>
</dbReference>
<feature type="transmembrane region" description="Helical" evidence="1">
    <location>
        <begin position="101"/>
        <end position="124"/>
    </location>
</feature>
<keyword evidence="3" id="KW-1185">Reference proteome</keyword>
<comment type="caution">
    <text evidence="2">The sequence shown here is derived from an EMBL/GenBank/DDBJ whole genome shotgun (WGS) entry which is preliminary data.</text>
</comment>
<feature type="transmembrane region" description="Helical" evidence="1">
    <location>
        <begin position="77"/>
        <end position="95"/>
    </location>
</feature>
<keyword evidence="1" id="KW-0472">Membrane</keyword>
<reference evidence="2 3" key="1">
    <citation type="submission" date="2019-07" db="EMBL/GenBank/DDBJ databases">
        <title>Whole genome shotgun sequence of Agrococcus baldri NBRC 103055.</title>
        <authorList>
            <person name="Hosoyama A."/>
            <person name="Uohara A."/>
            <person name="Ohji S."/>
            <person name="Ichikawa N."/>
        </authorList>
    </citation>
    <scope>NUCLEOTIDE SEQUENCE [LARGE SCALE GENOMIC DNA]</scope>
    <source>
        <strain evidence="2 3">NBRC 103055</strain>
    </source>
</reference>
<feature type="transmembrane region" description="Helical" evidence="1">
    <location>
        <begin position="44"/>
        <end position="65"/>
    </location>
</feature>
<keyword evidence="1" id="KW-0812">Transmembrane</keyword>
<dbReference type="Proteomes" id="UP000321749">
    <property type="component" value="Unassembled WGS sequence"/>
</dbReference>
<name>A0AA87URC4_9MICO</name>